<dbReference type="AlphaFoldDB" id="A0A0G1VIZ7"/>
<name>A0A0G1VIZ7_9BACT</name>
<dbReference type="STRING" id="1618342.UY40_C0002G0030"/>
<accession>A0A0G1VIZ7</accession>
<evidence type="ECO:0000313" key="1">
    <source>
        <dbReference type="EMBL" id="KKW06180.1"/>
    </source>
</evidence>
<sequence length="158" mass="18191">MFYNLAMRIEIDQSGKLDFPGPSIFAFSNGECGSIYVGHKVKLKVFNYYEKHPHYSKETMRKRIKVRFFVACVSFLLTKLKNRKGKIVIDNELDSYQDYLKELLIHRLQKLGFSIKQVSIDVDSVGKKSPADFLAGEVRVGKRKPDIVVSFEDLIPLL</sequence>
<dbReference type="Proteomes" id="UP000034119">
    <property type="component" value="Unassembled WGS sequence"/>
</dbReference>
<dbReference type="EMBL" id="LCPW01000002">
    <property type="protein sequence ID" value="KKW06180.1"/>
    <property type="molecule type" value="Genomic_DNA"/>
</dbReference>
<organism evidence="1 2">
    <name type="scientific">candidate division CPR1 bacterium GW2011_GWC1_49_13</name>
    <dbReference type="NCBI Taxonomy" id="1618342"/>
    <lineage>
        <taxon>Bacteria</taxon>
        <taxon>candidate division CPR1</taxon>
    </lineage>
</organism>
<evidence type="ECO:0000313" key="2">
    <source>
        <dbReference type="Proteomes" id="UP000034119"/>
    </source>
</evidence>
<proteinExistence type="predicted"/>
<protein>
    <submittedName>
        <fullName evidence="1">Uncharacterized protein</fullName>
    </submittedName>
</protein>
<reference evidence="1 2" key="1">
    <citation type="journal article" date="2015" name="Nature">
        <title>rRNA introns, odd ribosomes, and small enigmatic genomes across a large radiation of phyla.</title>
        <authorList>
            <person name="Brown C.T."/>
            <person name="Hug L.A."/>
            <person name="Thomas B.C."/>
            <person name="Sharon I."/>
            <person name="Castelle C.J."/>
            <person name="Singh A."/>
            <person name="Wilkins M.J."/>
            <person name="Williams K.H."/>
            <person name="Banfield J.F."/>
        </authorList>
    </citation>
    <scope>NUCLEOTIDE SEQUENCE [LARGE SCALE GENOMIC DNA]</scope>
</reference>
<comment type="caution">
    <text evidence="1">The sequence shown here is derived from an EMBL/GenBank/DDBJ whole genome shotgun (WGS) entry which is preliminary data.</text>
</comment>
<gene>
    <name evidence="1" type="ORF">UY40_C0002G0030</name>
</gene>